<dbReference type="Pfam" id="PF24986">
    <property type="entry name" value="PRC_RimM"/>
    <property type="match status" value="1"/>
</dbReference>
<protein>
    <recommendedName>
        <fullName evidence="1">Ribosome maturation factor RimM PRC barrel domain-containing protein</fullName>
    </recommendedName>
</protein>
<dbReference type="Gene3D" id="2.30.30.240">
    <property type="entry name" value="PRC-barrel domain"/>
    <property type="match status" value="1"/>
</dbReference>
<proteinExistence type="predicted"/>
<dbReference type="AlphaFoldDB" id="X0Z9D4"/>
<evidence type="ECO:0000259" key="1">
    <source>
        <dbReference type="Pfam" id="PF24986"/>
    </source>
</evidence>
<name>X0Z9D4_9ZZZZ</name>
<dbReference type="SUPFAM" id="SSF50346">
    <property type="entry name" value="PRC-barrel domain"/>
    <property type="match status" value="1"/>
</dbReference>
<dbReference type="EMBL" id="BART01007375">
    <property type="protein sequence ID" value="GAG56988.1"/>
    <property type="molecule type" value="Genomic_DNA"/>
</dbReference>
<feature type="domain" description="Ribosome maturation factor RimM PRC barrel" evidence="1">
    <location>
        <begin position="2"/>
        <end position="73"/>
    </location>
</feature>
<reference evidence="2" key="1">
    <citation type="journal article" date="2014" name="Front. Microbiol.">
        <title>High frequency of phylogenetically diverse reductive dehalogenase-homologous genes in deep subseafloor sedimentary metagenomes.</title>
        <authorList>
            <person name="Kawai M."/>
            <person name="Futagami T."/>
            <person name="Toyoda A."/>
            <person name="Takaki Y."/>
            <person name="Nishi S."/>
            <person name="Hori S."/>
            <person name="Arai W."/>
            <person name="Tsubouchi T."/>
            <person name="Morono Y."/>
            <person name="Uchiyama I."/>
            <person name="Ito T."/>
            <person name="Fujiyama A."/>
            <person name="Inagaki F."/>
            <person name="Takami H."/>
        </authorList>
    </citation>
    <scope>NUCLEOTIDE SEQUENCE</scope>
    <source>
        <strain evidence="2">Expedition CK06-06</strain>
    </source>
</reference>
<organism evidence="2">
    <name type="scientific">marine sediment metagenome</name>
    <dbReference type="NCBI Taxonomy" id="412755"/>
    <lineage>
        <taxon>unclassified sequences</taxon>
        <taxon>metagenomes</taxon>
        <taxon>ecological metagenomes</taxon>
    </lineage>
</organism>
<comment type="caution">
    <text evidence="2">The sequence shown here is derived from an EMBL/GenBank/DDBJ whole genome shotgun (WGS) entry which is preliminary data.</text>
</comment>
<accession>X0Z9D4</accession>
<dbReference type="InterPro" id="IPR011033">
    <property type="entry name" value="PRC_barrel-like_sf"/>
</dbReference>
<gene>
    <name evidence="2" type="ORF">S01H4_16797</name>
</gene>
<sequence length="79" mass="8998">MDDIVACEVYSRDSGFIGTVVEVLEYTSNDNLVIKKGDRSINIRGVKEDVFLVPFIESYIGKVDTKDKKIVLKRIPEYI</sequence>
<evidence type="ECO:0000313" key="2">
    <source>
        <dbReference type="EMBL" id="GAG56988.1"/>
    </source>
</evidence>
<dbReference type="InterPro" id="IPR056792">
    <property type="entry name" value="PRC_RimM"/>
</dbReference>